<dbReference type="KEGG" id="theu:HPC62_22300"/>
<keyword evidence="4 8" id="KW-0378">Hydrolase</keyword>
<proteinExistence type="inferred from homology"/>
<evidence type="ECO:0000256" key="6">
    <source>
        <dbReference type="NCBIfam" id="TIGR01280"/>
    </source>
</evidence>
<organism evidence="8 9">
    <name type="scientific">Thermoleptolyngbya sichuanensis A183</name>
    <dbReference type="NCBI Taxonomy" id="2737172"/>
    <lineage>
        <taxon>Bacteria</taxon>
        <taxon>Bacillati</taxon>
        <taxon>Cyanobacteriota</taxon>
        <taxon>Cyanophyceae</taxon>
        <taxon>Oculatellales</taxon>
        <taxon>Oculatellaceae</taxon>
        <taxon>Thermoleptolyngbya</taxon>
        <taxon>Thermoleptolyngbya sichuanensis</taxon>
    </lineage>
</organism>
<evidence type="ECO:0000313" key="8">
    <source>
        <dbReference type="EMBL" id="QKD84553.1"/>
    </source>
</evidence>
<dbReference type="RefSeq" id="WP_172358575.1">
    <property type="nucleotide sequence ID" value="NZ_CP053661.1"/>
</dbReference>
<dbReference type="AlphaFoldDB" id="A0A6M8BP66"/>
<protein>
    <recommendedName>
        <fullName evidence="6">Exodeoxyribonuclease VII small subunit</fullName>
        <ecNumber evidence="6">3.1.11.6</ecNumber>
    </recommendedName>
</protein>
<evidence type="ECO:0000256" key="5">
    <source>
        <dbReference type="ARBA" id="ARBA00022839"/>
    </source>
</evidence>
<dbReference type="InterPro" id="IPR003761">
    <property type="entry name" value="Exonuc_VII_S"/>
</dbReference>
<gene>
    <name evidence="8" type="primary">xseB</name>
    <name evidence="8" type="ORF">HPC62_22300</name>
</gene>
<evidence type="ECO:0000256" key="4">
    <source>
        <dbReference type="ARBA" id="ARBA00022801"/>
    </source>
</evidence>
<dbReference type="Proteomes" id="UP000505210">
    <property type="component" value="Chromosome"/>
</dbReference>
<evidence type="ECO:0000256" key="3">
    <source>
        <dbReference type="ARBA" id="ARBA00022722"/>
    </source>
</evidence>
<evidence type="ECO:0000256" key="7">
    <source>
        <dbReference type="SAM" id="MobiDB-lite"/>
    </source>
</evidence>
<dbReference type="InterPro" id="IPR037004">
    <property type="entry name" value="Exonuc_VII_ssu_sf"/>
</dbReference>
<evidence type="ECO:0000313" key="9">
    <source>
        <dbReference type="Proteomes" id="UP000505210"/>
    </source>
</evidence>
<comment type="similarity">
    <text evidence="1">Belongs to the XseB family.</text>
</comment>
<keyword evidence="9" id="KW-1185">Reference proteome</keyword>
<reference evidence="8 9" key="1">
    <citation type="submission" date="2020-05" db="EMBL/GenBank/DDBJ databases">
        <title>Complete genome sequence of of a novel Thermoleptolyngbya strain isolated from hot springs of Ganzi, Sichuan China.</title>
        <authorList>
            <person name="Tang J."/>
            <person name="Daroch M."/>
            <person name="Li L."/>
            <person name="Waleron K."/>
            <person name="Waleron M."/>
            <person name="Waleron M."/>
        </authorList>
    </citation>
    <scope>NUCLEOTIDE SEQUENCE [LARGE SCALE GENOMIC DNA]</scope>
    <source>
        <strain evidence="8 9">PKUAC-SCTA183</strain>
    </source>
</reference>
<dbReference type="GO" id="GO:0006308">
    <property type="term" value="P:DNA catabolic process"/>
    <property type="evidence" value="ECO:0007669"/>
    <property type="project" value="UniProtKB-UniRule"/>
</dbReference>
<keyword evidence="3" id="KW-0540">Nuclease</keyword>
<dbReference type="GO" id="GO:0009318">
    <property type="term" value="C:exodeoxyribonuclease VII complex"/>
    <property type="evidence" value="ECO:0007669"/>
    <property type="project" value="UniProtKB-UniRule"/>
</dbReference>
<dbReference type="EMBL" id="CP053661">
    <property type="protein sequence ID" value="QKD84553.1"/>
    <property type="molecule type" value="Genomic_DNA"/>
</dbReference>
<evidence type="ECO:0000256" key="1">
    <source>
        <dbReference type="ARBA" id="ARBA00009998"/>
    </source>
</evidence>
<name>A0A6M8BP66_9CYAN</name>
<dbReference type="Pfam" id="PF02609">
    <property type="entry name" value="Exonuc_VII_S"/>
    <property type="match status" value="1"/>
</dbReference>
<feature type="region of interest" description="Disordered" evidence="7">
    <location>
        <begin position="69"/>
        <end position="89"/>
    </location>
</feature>
<accession>A0A6M8BP66</accession>
<dbReference type="Gene3D" id="1.10.287.1040">
    <property type="entry name" value="Exonuclease VII, small subunit"/>
    <property type="match status" value="1"/>
</dbReference>
<evidence type="ECO:0000256" key="2">
    <source>
        <dbReference type="ARBA" id="ARBA00022490"/>
    </source>
</evidence>
<dbReference type="EC" id="3.1.11.6" evidence="6"/>
<keyword evidence="2" id="KW-0963">Cytoplasm</keyword>
<sequence>MPPKKTPDWHYETAIAQVEDIIEQIETGDLDLAAVFSQFAIAVEQLNQCDAFLAQQQAQMSLLIETLTDDRAGDEEDEDFKKHPKSTTV</sequence>
<dbReference type="GO" id="GO:0008855">
    <property type="term" value="F:exodeoxyribonuclease VII activity"/>
    <property type="evidence" value="ECO:0007669"/>
    <property type="project" value="UniProtKB-UniRule"/>
</dbReference>
<dbReference type="NCBIfam" id="TIGR01280">
    <property type="entry name" value="xseB"/>
    <property type="match status" value="1"/>
</dbReference>
<keyword evidence="5" id="KW-0269">Exonuclease</keyword>
<dbReference type="SUPFAM" id="SSF116842">
    <property type="entry name" value="XseB-like"/>
    <property type="match status" value="1"/>
</dbReference>